<evidence type="ECO:0000313" key="2">
    <source>
        <dbReference type="Proteomes" id="UP001470230"/>
    </source>
</evidence>
<proteinExistence type="predicted"/>
<evidence type="ECO:0008006" key="3">
    <source>
        <dbReference type="Google" id="ProtNLM"/>
    </source>
</evidence>
<comment type="caution">
    <text evidence="1">The sequence shown here is derived from an EMBL/GenBank/DDBJ whole genome shotgun (WGS) entry which is preliminary data.</text>
</comment>
<dbReference type="EMBL" id="JAPFFF010000002">
    <property type="protein sequence ID" value="KAK8896271.1"/>
    <property type="molecule type" value="Genomic_DNA"/>
</dbReference>
<gene>
    <name evidence="1" type="ORF">M9Y10_014168</name>
</gene>
<accession>A0ABR2KZP9</accession>
<evidence type="ECO:0000313" key="1">
    <source>
        <dbReference type="EMBL" id="KAK8896271.1"/>
    </source>
</evidence>
<protein>
    <recommendedName>
        <fullName evidence="3">Transposase Tc1-like domain-containing protein</fullName>
    </recommendedName>
</protein>
<dbReference type="Proteomes" id="UP001470230">
    <property type="component" value="Unassembled WGS sequence"/>
</dbReference>
<name>A0ABR2KZP9_9EUKA</name>
<organism evidence="1 2">
    <name type="scientific">Tritrichomonas musculus</name>
    <dbReference type="NCBI Taxonomy" id="1915356"/>
    <lineage>
        <taxon>Eukaryota</taxon>
        <taxon>Metamonada</taxon>
        <taxon>Parabasalia</taxon>
        <taxon>Tritrichomonadida</taxon>
        <taxon>Tritrichomonadidae</taxon>
        <taxon>Tritrichomonas</taxon>
    </lineage>
</organism>
<keyword evidence="2" id="KW-1185">Reference proteome</keyword>
<sequence>MDANTRINHAIIILFFENKMSQHKIRDILHVGAGRVSAVIKYFILNQKVLTPKKLGRPPKCTPEIMSKIEQLTTEDRLMSCQKIGEKLQLAASTVYLKRKELEFQYKAPKTRQRLTDEQISNRILFANSVLNEKIDQKLIVFSDESRFALKNDKGYIWYRRSENSDDVYQEKINMNHPSWFLVR</sequence>
<reference evidence="1 2" key="1">
    <citation type="submission" date="2024-04" db="EMBL/GenBank/DDBJ databases">
        <title>Tritrichomonas musculus Genome.</title>
        <authorList>
            <person name="Alves-Ferreira E."/>
            <person name="Grigg M."/>
            <person name="Lorenzi H."/>
            <person name="Galac M."/>
        </authorList>
    </citation>
    <scope>NUCLEOTIDE SEQUENCE [LARGE SCALE GENOMIC DNA]</scope>
    <source>
        <strain evidence="1 2">EAF2021</strain>
    </source>
</reference>